<proteinExistence type="predicted"/>
<dbReference type="RefSeq" id="WP_159430144.1">
    <property type="nucleotide sequence ID" value="NZ_BJWI01000079.1"/>
</dbReference>
<evidence type="ECO:0000259" key="1">
    <source>
        <dbReference type="Pfam" id="PF14690"/>
    </source>
</evidence>
<feature type="domain" description="Transposase IS204/IS1001/IS1096/IS1165 zinc-finger" evidence="1">
    <location>
        <begin position="35"/>
        <end position="78"/>
    </location>
</feature>
<reference evidence="2 3" key="1">
    <citation type="submission" date="2019-07" db="EMBL/GenBank/DDBJ databases">
        <title>Whole genome shotgun sequence of Halolactibacillus halophilus NBRC 100868.</title>
        <authorList>
            <person name="Hosoyama A."/>
            <person name="Uohara A."/>
            <person name="Ohji S."/>
            <person name="Ichikawa N."/>
        </authorList>
    </citation>
    <scope>NUCLEOTIDE SEQUENCE [LARGE SCALE GENOMIC DNA]</scope>
    <source>
        <strain evidence="2 3">NBRC 100868</strain>
    </source>
</reference>
<dbReference type="InterPro" id="IPR029261">
    <property type="entry name" value="Transposase_Znf"/>
</dbReference>
<gene>
    <name evidence="2" type="ORF">HHA03_24400</name>
</gene>
<dbReference type="Pfam" id="PF14690">
    <property type="entry name" value="Zn_ribbon_ISL3"/>
    <property type="match status" value="1"/>
</dbReference>
<dbReference type="EMBL" id="BJWI01000079">
    <property type="protein sequence ID" value="GEM02908.1"/>
    <property type="molecule type" value="Genomic_DNA"/>
</dbReference>
<protein>
    <recommendedName>
        <fullName evidence="1">Transposase IS204/IS1001/IS1096/IS1165 zinc-finger domain-containing protein</fullName>
    </recommendedName>
</protein>
<dbReference type="Proteomes" id="UP000321547">
    <property type="component" value="Unassembled WGS sequence"/>
</dbReference>
<name>A0ABQ0VP07_9BACI</name>
<evidence type="ECO:0000313" key="2">
    <source>
        <dbReference type="EMBL" id="GEM02908.1"/>
    </source>
</evidence>
<comment type="caution">
    <text evidence="2">The sequence shown here is derived from an EMBL/GenBank/DDBJ whole genome shotgun (WGS) entry which is preliminary data.</text>
</comment>
<accession>A0ABQ0VP07</accession>
<dbReference type="InterPro" id="IPR047951">
    <property type="entry name" value="Transpos_ISL3"/>
</dbReference>
<organism evidence="2 3">
    <name type="scientific">Halolactibacillus halophilus</name>
    <dbReference type="NCBI Taxonomy" id="306540"/>
    <lineage>
        <taxon>Bacteria</taxon>
        <taxon>Bacillati</taxon>
        <taxon>Bacillota</taxon>
        <taxon>Bacilli</taxon>
        <taxon>Bacillales</taxon>
        <taxon>Bacillaceae</taxon>
        <taxon>Halolactibacillus</taxon>
    </lineage>
</organism>
<sequence length="155" mass="17980">MLHSITKLDPHIHIVSISEETDSIYVVAFIESKSATCPHCHQKSCRAHSHYTRVIDDLPIQNKAVCIYLRSKKWFCTNTSCESKVFTERYDWLLPTKQRTVRLEDTLRDIAFVNNCIKGAQLSKKLGMPTSHDTLLRIIYQSNIEPSVRPFCRDR</sequence>
<keyword evidence="3" id="KW-1185">Reference proteome</keyword>
<dbReference type="PANTHER" id="PTHR33498:SF1">
    <property type="entry name" value="TRANSPOSASE FOR INSERTION SEQUENCE ELEMENT IS1557"/>
    <property type="match status" value="1"/>
</dbReference>
<dbReference type="PANTHER" id="PTHR33498">
    <property type="entry name" value="TRANSPOSASE FOR INSERTION SEQUENCE ELEMENT IS1557"/>
    <property type="match status" value="1"/>
</dbReference>
<evidence type="ECO:0000313" key="3">
    <source>
        <dbReference type="Proteomes" id="UP000321547"/>
    </source>
</evidence>